<evidence type="ECO:0000256" key="1">
    <source>
        <dbReference type="SAM" id="MobiDB-lite"/>
    </source>
</evidence>
<accession>A0ABQ7GBY8</accession>
<dbReference type="Pfam" id="PF03399">
    <property type="entry name" value="SAC3_GANP"/>
    <property type="match status" value="1"/>
</dbReference>
<feature type="compositionally biased region" description="Pro residues" evidence="1">
    <location>
        <begin position="115"/>
        <end position="125"/>
    </location>
</feature>
<feature type="region of interest" description="Disordered" evidence="1">
    <location>
        <begin position="1"/>
        <end position="240"/>
    </location>
</feature>
<feature type="compositionally biased region" description="Low complexity" evidence="1">
    <location>
        <begin position="27"/>
        <end position="56"/>
    </location>
</feature>
<sequence>MLFGVPVGNPPAAPSPATSPFGVGFGQQQQQQQQQQQSSLPLFGQPAFGQPAFGQPGFPPSSQRKVFGVPQGSRGPAGGTGHPPAFGAGIHQEGGRPSKQQQQSPPAPQFGQPSGVPPSTSPPARPRIVFGLPQGSQGPADGTSPPLAFRAGAHREGGGQPKQQQQESGKTEQPAEIEDAARRVARMHRFGKGAGASNGKNDGIAPLSKQQQRKQQRQQQQQQKQEFGGTGEPIAEDEAARRNARLSRFGQGAAGAAGAAAGSGAESAGGDGEDEEMAPPPFRPPFGGDSGLGGRAMDEDVDGAGIFVVGTCEDMCPEEERQTRARNGELHPFERVQYDNAKLTSRDLIVTRFVKNYAQEQQIPPNFRTLGALDKTMRHLRRIMDWTTKDHPSAEPIVIYEFLWDRYRVVRKEIVTQRFNTSPANLPQVLAWNEEVARYFIACSHELINTKGFSAFLNHEQLNKVLMDLLSDYRTCVDLGVPTPCAGEFKCYMAIMTYFGIENKSGKKIPNKIGAFEVLRSFTAQEQEDSWFPVTLGILTALANMDVHAYIQLAKAAPYPLACVLFMHYGDMKEHGFRITPHAYNASADPENVVPIPALAHMFDLTTRGISMKCASMGATLGPYPEDPSIEAVRWETPECS</sequence>
<protein>
    <recommendedName>
        <fullName evidence="2">SAC3/GANP/THP3 conserved domain-containing protein</fullName>
    </recommendedName>
</protein>
<dbReference type="InterPro" id="IPR005062">
    <property type="entry name" value="SAC3/GANP/THP3_conserved"/>
</dbReference>
<name>A0ABQ7GBY8_DUNSA</name>
<proteinExistence type="predicted"/>
<evidence type="ECO:0000313" key="3">
    <source>
        <dbReference type="EMBL" id="KAF5832124.1"/>
    </source>
</evidence>
<feature type="domain" description="SAC3/GANP/THP3 conserved" evidence="2">
    <location>
        <begin position="315"/>
        <end position="607"/>
    </location>
</feature>
<reference evidence="3" key="1">
    <citation type="submission" date="2017-08" db="EMBL/GenBank/DDBJ databases">
        <authorList>
            <person name="Polle J.E."/>
            <person name="Barry K."/>
            <person name="Cushman J."/>
            <person name="Schmutz J."/>
            <person name="Tran D."/>
            <person name="Hathwaick L.T."/>
            <person name="Yim W.C."/>
            <person name="Jenkins J."/>
            <person name="Mckie-Krisberg Z.M."/>
            <person name="Prochnik S."/>
            <person name="Lindquist E."/>
            <person name="Dockter R.B."/>
            <person name="Adam C."/>
            <person name="Molina H."/>
            <person name="Bunkerborg J."/>
            <person name="Jin E."/>
            <person name="Buchheim M."/>
            <person name="Magnuson J."/>
        </authorList>
    </citation>
    <scope>NUCLEOTIDE SEQUENCE</scope>
    <source>
        <strain evidence="3">CCAP 19/18</strain>
    </source>
</reference>
<organism evidence="3 4">
    <name type="scientific">Dunaliella salina</name>
    <name type="common">Green alga</name>
    <name type="synonym">Protococcus salinus</name>
    <dbReference type="NCBI Taxonomy" id="3046"/>
    <lineage>
        <taxon>Eukaryota</taxon>
        <taxon>Viridiplantae</taxon>
        <taxon>Chlorophyta</taxon>
        <taxon>core chlorophytes</taxon>
        <taxon>Chlorophyceae</taxon>
        <taxon>CS clade</taxon>
        <taxon>Chlamydomonadales</taxon>
        <taxon>Dunaliellaceae</taxon>
        <taxon>Dunaliella</taxon>
    </lineage>
</organism>
<dbReference type="Proteomes" id="UP000815325">
    <property type="component" value="Unassembled WGS sequence"/>
</dbReference>
<dbReference type="Gene3D" id="1.25.40.990">
    <property type="match status" value="1"/>
</dbReference>
<keyword evidence="4" id="KW-1185">Reference proteome</keyword>
<feature type="compositionally biased region" description="Low complexity" evidence="1">
    <location>
        <begin position="95"/>
        <end position="114"/>
    </location>
</feature>
<comment type="caution">
    <text evidence="3">The sequence shown here is derived from an EMBL/GenBank/DDBJ whole genome shotgun (WGS) entry which is preliminary data.</text>
</comment>
<evidence type="ECO:0000259" key="2">
    <source>
        <dbReference type="Pfam" id="PF03399"/>
    </source>
</evidence>
<gene>
    <name evidence="3" type="ORF">DUNSADRAFT_12135</name>
</gene>
<dbReference type="PANTHER" id="PTHR12436">
    <property type="entry name" value="80 KDA MCM3-ASSOCIATED PROTEIN"/>
    <property type="match status" value="1"/>
</dbReference>
<dbReference type="EMBL" id="MU069896">
    <property type="protein sequence ID" value="KAF5832124.1"/>
    <property type="molecule type" value="Genomic_DNA"/>
</dbReference>
<dbReference type="InterPro" id="IPR045107">
    <property type="entry name" value="SAC3/GANP/THP3"/>
</dbReference>
<dbReference type="PANTHER" id="PTHR12436:SF3">
    <property type="entry name" value="GERMINAL-CENTER ASSOCIATED NUCLEAR PROTEIN"/>
    <property type="match status" value="1"/>
</dbReference>
<feature type="region of interest" description="Disordered" evidence="1">
    <location>
        <begin position="255"/>
        <end position="298"/>
    </location>
</feature>
<feature type="compositionally biased region" description="Low complexity" evidence="1">
    <location>
        <begin position="255"/>
        <end position="268"/>
    </location>
</feature>
<evidence type="ECO:0000313" key="4">
    <source>
        <dbReference type="Proteomes" id="UP000815325"/>
    </source>
</evidence>